<dbReference type="InterPro" id="IPR016130">
    <property type="entry name" value="Tyr_Pase_AS"/>
</dbReference>
<dbReference type="Gene3D" id="3.90.190.10">
    <property type="entry name" value="Protein tyrosine phosphatase superfamily"/>
    <property type="match status" value="1"/>
</dbReference>
<dbReference type="Proteomes" id="UP001516023">
    <property type="component" value="Unassembled WGS sequence"/>
</dbReference>
<sequence length="592" mass="66921">MQQLPPLPPLTIDQLSLTKSHGFNNKAHWVIPNVLMQGAHPSTADDLIPSLVQNAKCTTFLSLQAEVAPQQSAILIGEGYRDWSIDSKNVPSYSQQVRSVAKEFRLRDPIFLHYGIRDCQPAKSIEDFIQLVAEMIRRIQSGEIIYLHCMGGKGRSGLVAACVLGELYPDVDVEIVLEYIHKFCQLRKFGTESGESCCSPETDDQKEQRCDFCDMRSRVIVAAIVALRRHNNSVTRGFMLDIDITPAKSILLSFPEENRSLASKSGNAQIMAIVVCTATLDCSAVNEYVHAHYQQAAYFTDRGEQQFHDARILQSQYDDEREMLADNGLAIINSPPPNPVDWTDVDDIQISYLPLLGKIVSGIFPAVMGCCFWNPMIRGEHYEISRDRTEKKTPTANIASMVHIDTDVGAFDIRDFLEIVDKNKVQSTALQTSSHSFREMAQDAILNKTKRFVILNFWRNIGLEPVSTAPLAILSTRYDNHSKWLAFPDASPNDKSQWYIFPNVTRDDVIVFYQYDRNVMQISDLFHCAISPSKHVGVGEGRRSFDIRALIILDEVVPKELDRYTESRTRPVLTLEESGCFCDDQSEKRKTR</sequence>
<dbReference type="AlphaFoldDB" id="A0ABD3QLY6"/>
<dbReference type="InterPro" id="IPR044053">
    <property type="entry name" value="AsaB-like"/>
</dbReference>
<comment type="caution">
    <text evidence="3">The sequence shown here is derived from an EMBL/GenBank/DDBJ whole genome shotgun (WGS) entry which is preliminary data.</text>
</comment>
<evidence type="ECO:0000256" key="1">
    <source>
        <dbReference type="ARBA" id="ARBA00023604"/>
    </source>
</evidence>
<dbReference type="PROSITE" id="PS00383">
    <property type="entry name" value="TYR_PHOSPHATASE_1"/>
    <property type="match status" value="1"/>
</dbReference>
<evidence type="ECO:0000313" key="4">
    <source>
        <dbReference type="Proteomes" id="UP001516023"/>
    </source>
</evidence>
<dbReference type="PANTHER" id="PTHR34598">
    <property type="entry name" value="BLL6449 PROTEIN"/>
    <property type="match status" value="1"/>
</dbReference>
<dbReference type="PROSITE" id="PS50056">
    <property type="entry name" value="TYR_PHOSPHATASE_2"/>
    <property type="match status" value="1"/>
</dbReference>
<dbReference type="SUPFAM" id="SSF52799">
    <property type="entry name" value="(Phosphotyrosine protein) phosphatases II"/>
    <property type="match status" value="1"/>
</dbReference>
<evidence type="ECO:0000313" key="3">
    <source>
        <dbReference type="EMBL" id="KAL3801368.1"/>
    </source>
</evidence>
<dbReference type="InterPro" id="IPR000387">
    <property type="entry name" value="Tyr_Pase_dom"/>
</dbReference>
<reference evidence="3 4" key="1">
    <citation type="journal article" date="2020" name="G3 (Bethesda)">
        <title>Improved Reference Genome for Cyclotella cryptica CCMP332, a Model for Cell Wall Morphogenesis, Salinity Adaptation, and Lipid Production in Diatoms (Bacillariophyta).</title>
        <authorList>
            <person name="Roberts W.R."/>
            <person name="Downey K.M."/>
            <person name="Ruck E.C."/>
            <person name="Traller J.C."/>
            <person name="Alverson A.J."/>
        </authorList>
    </citation>
    <scope>NUCLEOTIDE SEQUENCE [LARGE SCALE GENOMIC DNA]</scope>
    <source>
        <strain evidence="3 4">CCMP332</strain>
    </source>
</reference>
<protein>
    <recommendedName>
        <fullName evidence="2">Tyrosine specific protein phosphatases domain-containing protein</fullName>
    </recommendedName>
</protein>
<keyword evidence="4" id="KW-1185">Reference proteome</keyword>
<accession>A0ABD3QLY6</accession>
<name>A0ABD3QLY6_9STRA</name>
<proteinExistence type="inferred from homology"/>
<dbReference type="InterPro" id="IPR029021">
    <property type="entry name" value="Prot-tyrosine_phosphatase-like"/>
</dbReference>
<evidence type="ECO:0000259" key="2">
    <source>
        <dbReference type="PROSITE" id="PS50056"/>
    </source>
</evidence>
<organism evidence="3 4">
    <name type="scientific">Cyclotella cryptica</name>
    <dbReference type="NCBI Taxonomy" id="29204"/>
    <lineage>
        <taxon>Eukaryota</taxon>
        <taxon>Sar</taxon>
        <taxon>Stramenopiles</taxon>
        <taxon>Ochrophyta</taxon>
        <taxon>Bacillariophyta</taxon>
        <taxon>Coscinodiscophyceae</taxon>
        <taxon>Thalassiosirophycidae</taxon>
        <taxon>Stephanodiscales</taxon>
        <taxon>Stephanodiscaceae</taxon>
        <taxon>Cyclotella</taxon>
    </lineage>
</organism>
<comment type="similarity">
    <text evidence="1">Belongs to the asaB hydroxylase/desaturase family.</text>
</comment>
<feature type="domain" description="Tyrosine specific protein phosphatases" evidence="2">
    <location>
        <begin position="126"/>
        <end position="182"/>
    </location>
</feature>
<dbReference type="PANTHER" id="PTHR34598:SF3">
    <property type="entry name" value="OXIDOREDUCTASE AN1597"/>
    <property type="match status" value="1"/>
</dbReference>
<gene>
    <name evidence="3" type="ORF">HJC23_006978</name>
</gene>
<dbReference type="EMBL" id="JABMIG020000027">
    <property type="protein sequence ID" value="KAL3801368.1"/>
    <property type="molecule type" value="Genomic_DNA"/>
</dbReference>